<dbReference type="GO" id="GO:0016020">
    <property type="term" value="C:membrane"/>
    <property type="evidence" value="ECO:0007669"/>
    <property type="project" value="TreeGrafter"/>
</dbReference>
<feature type="domain" description="AB hydrolase-1" evidence="1">
    <location>
        <begin position="59"/>
        <end position="282"/>
    </location>
</feature>
<reference evidence="2 3" key="1">
    <citation type="submission" date="2016-10" db="EMBL/GenBank/DDBJ databases">
        <authorList>
            <person name="de Groot N.N."/>
        </authorList>
    </citation>
    <scope>NUCLEOTIDE SEQUENCE [LARGE SCALE GENOMIC DNA]</scope>
    <source>
        <strain evidence="2 3">DSM 23031</strain>
    </source>
</reference>
<dbReference type="PANTHER" id="PTHR43798">
    <property type="entry name" value="MONOACYLGLYCEROL LIPASE"/>
    <property type="match status" value="1"/>
</dbReference>
<gene>
    <name evidence="2" type="ORF">SAMN05421593_0413</name>
</gene>
<dbReference type="AlphaFoldDB" id="A0A1H6GXQ0"/>
<dbReference type="InterPro" id="IPR029058">
    <property type="entry name" value="AB_hydrolase_fold"/>
</dbReference>
<dbReference type="SUPFAM" id="SSF53474">
    <property type="entry name" value="alpha/beta-Hydrolases"/>
    <property type="match status" value="1"/>
</dbReference>
<accession>A0A1H6GXQ0</accession>
<dbReference type="STRING" id="680127.SAMN05421593_0413"/>
<dbReference type="Gene3D" id="3.40.50.1820">
    <property type="entry name" value="alpha/beta hydrolase"/>
    <property type="match status" value="1"/>
</dbReference>
<dbReference type="PANTHER" id="PTHR43798:SF33">
    <property type="entry name" value="HYDROLASE, PUTATIVE (AFU_ORTHOLOGUE AFUA_2G14860)-RELATED"/>
    <property type="match status" value="1"/>
</dbReference>
<evidence type="ECO:0000313" key="2">
    <source>
        <dbReference type="EMBL" id="SEH27652.1"/>
    </source>
</evidence>
<evidence type="ECO:0000259" key="1">
    <source>
        <dbReference type="Pfam" id="PF12697"/>
    </source>
</evidence>
<organism evidence="2 3">
    <name type="scientific">Chryseobacterium culicis</name>
    <dbReference type="NCBI Taxonomy" id="680127"/>
    <lineage>
        <taxon>Bacteria</taxon>
        <taxon>Pseudomonadati</taxon>
        <taxon>Bacteroidota</taxon>
        <taxon>Flavobacteriia</taxon>
        <taxon>Flavobacteriales</taxon>
        <taxon>Weeksellaceae</taxon>
        <taxon>Chryseobacterium group</taxon>
        <taxon>Chryseobacterium</taxon>
    </lineage>
</organism>
<dbReference type="EMBL" id="FNWQ01000001">
    <property type="protein sequence ID" value="SEH27652.1"/>
    <property type="molecule type" value="Genomic_DNA"/>
</dbReference>
<protein>
    <submittedName>
        <fullName evidence="2">Pimeloyl-ACP methyl ester carboxylesterase</fullName>
    </submittedName>
</protein>
<dbReference type="InterPro" id="IPR050266">
    <property type="entry name" value="AB_hydrolase_sf"/>
</dbReference>
<name>A0A1H6GXQ0_CHRCI</name>
<proteinExistence type="predicted"/>
<dbReference type="InterPro" id="IPR000073">
    <property type="entry name" value="AB_hydrolase_1"/>
</dbReference>
<sequence length="292" mass="33396">MVLFFHTVTSNKIILFTAHFVNYNVKNHQYLPIYMEKYAVSSDGQRIHYKESGSGNTTLIFMHGWLGNTAWWDIQQKYLNSKYNIVQMDLAGHGKSGSSRKEWTSAGYADDIKAVADAVNSNEIILVGHSMSGAYVLEASLKIPRVKALILIDTMKNMEESFTPEQAEEVLSQYKNDFKYTVENILPQFLFADGTPPAVKERVQSEFLQHEPELAINTLRPLYKTDFRPFAKQIQIPVTAINSDASPTHLENNRKYLKTYDYVTMEGVGHYPMLERPDEFNAILDKVIQKLI</sequence>
<dbReference type="Pfam" id="PF12697">
    <property type="entry name" value="Abhydrolase_6"/>
    <property type="match status" value="1"/>
</dbReference>
<evidence type="ECO:0000313" key="3">
    <source>
        <dbReference type="Proteomes" id="UP000198561"/>
    </source>
</evidence>
<dbReference type="Proteomes" id="UP000198561">
    <property type="component" value="Unassembled WGS sequence"/>
</dbReference>